<keyword evidence="1" id="KW-0602">Photosynthesis</keyword>
<dbReference type="SUPFAM" id="SSF50939">
    <property type="entry name" value="Sialidases"/>
    <property type="match status" value="1"/>
</dbReference>
<comment type="caution">
    <text evidence="5">The sequence shown here is derived from an EMBL/GenBank/DDBJ whole genome shotgun (WGS) entry which is preliminary data.</text>
</comment>
<evidence type="ECO:0000256" key="3">
    <source>
        <dbReference type="SAM" id="SignalP"/>
    </source>
</evidence>
<feature type="signal peptide" evidence="3">
    <location>
        <begin position="1"/>
        <end position="22"/>
    </location>
</feature>
<evidence type="ECO:0000313" key="6">
    <source>
        <dbReference type="Proteomes" id="UP001501725"/>
    </source>
</evidence>
<dbReference type="Pfam" id="PF14870">
    <property type="entry name" value="PSII_BNR"/>
    <property type="match status" value="1"/>
</dbReference>
<sequence length="341" mass="37105">MRSFLLALLLLTSILSTAQTYADSVTLLTRGTKTSIRGLSAVDNNVVWVSGSNGTVGKSTDGGATWKWITVTGFEKRDFRDIEAFDASRAIIIAVDSPAYILKTIDGGASWKVVYENRTPGMFLDAMEFWNEEAGIVVGDPIGGRLFIARSFDGGSTWKDVPFEYRPQSDSGEAMFASSGTNVRVLDRDEAVIVTGGLRSRVLIRDRHHELPIMQGTESRGANSIAVQDHRTRKGGKRMIVVGGDFFRPANDSAVCFYTSDRGRTWKAPKVPPHGYRSCVEYASKSTLLACGINGVDISTDGGKNWKWINREGYHVCRKAKKGTTVFFAGGGGKVGKLAAN</sequence>
<protein>
    <submittedName>
        <fullName evidence="5">Oxidoreductase</fullName>
    </submittedName>
</protein>
<accession>A0ABP8GVW3</accession>
<dbReference type="RefSeq" id="WP_345255665.1">
    <property type="nucleotide sequence ID" value="NZ_BAABGY010000007.1"/>
</dbReference>
<dbReference type="PANTHER" id="PTHR47199">
    <property type="entry name" value="PHOTOSYSTEM II STABILITY/ASSEMBLY FACTOR HCF136, CHLOROPLASTIC"/>
    <property type="match status" value="1"/>
</dbReference>
<feature type="domain" description="Photosynthesis system II assembly factor Ycf48/Hcf136-like" evidence="4">
    <location>
        <begin position="38"/>
        <end position="122"/>
    </location>
</feature>
<reference evidence="6" key="1">
    <citation type="journal article" date="2019" name="Int. J. Syst. Evol. Microbiol.">
        <title>The Global Catalogue of Microorganisms (GCM) 10K type strain sequencing project: providing services to taxonomists for standard genome sequencing and annotation.</title>
        <authorList>
            <consortium name="The Broad Institute Genomics Platform"/>
            <consortium name="The Broad Institute Genome Sequencing Center for Infectious Disease"/>
            <person name="Wu L."/>
            <person name="Ma J."/>
        </authorList>
    </citation>
    <scope>NUCLEOTIDE SEQUENCE [LARGE SCALE GENOMIC DNA]</scope>
    <source>
        <strain evidence="6">JCM 17919</strain>
    </source>
</reference>
<evidence type="ECO:0000259" key="4">
    <source>
        <dbReference type="Pfam" id="PF14870"/>
    </source>
</evidence>
<keyword evidence="2" id="KW-0604">Photosystem II</keyword>
<gene>
    <name evidence="5" type="ORF">GCM10023184_21290</name>
</gene>
<dbReference type="InterPro" id="IPR036278">
    <property type="entry name" value="Sialidase_sf"/>
</dbReference>
<organism evidence="5 6">
    <name type="scientific">Flaviaesturariibacter amylovorans</name>
    <dbReference type="NCBI Taxonomy" id="1084520"/>
    <lineage>
        <taxon>Bacteria</taxon>
        <taxon>Pseudomonadati</taxon>
        <taxon>Bacteroidota</taxon>
        <taxon>Chitinophagia</taxon>
        <taxon>Chitinophagales</taxon>
        <taxon>Chitinophagaceae</taxon>
        <taxon>Flaviaestuariibacter</taxon>
    </lineage>
</organism>
<dbReference type="CDD" id="cd15482">
    <property type="entry name" value="Sialidase_non-viral"/>
    <property type="match status" value="1"/>
</dbReference>
<dbReference type="InterPro" id="IPR015943">
    <property type="entry name" value="WD40/YVTN_repeat-like_dom_sf"/>
</dbReference>
<evidence type="ECO:0000256" key="2">
    <source>
        <dbReference type="ARBA" id="ARBA00023276"/>
    </source>
</evidence>
<dbReference type="Gene3D" id="2.130.10.10">
    <property type="entry name" value="YVTN repeat-like/Quinoprotein amine dehydrogenase"/>
    <property type="match status" value="2"/>
</dbReference>
<dbReference type="InterPro" id="IPR028203">
    <property type="entry name" value="PSII_CF48-like_dom"/>
</dbReference>
<proteinExistence type="predicted"/>
<dbReference type="EMBL" id="BAABGY010000007">
    <property type="protein sequence ID" value="GAA4330226.1"/>
    <property type="molecule type" value="Genomic_DNA"/>
</dbReference>
<name>A0ABP8GVW3_9BACT</name>
<dbReference type="Proteomes" id="UP001501725">
    <property type="component" value="Unassembled WGS sequence"/>
</dbReference>
<evidence type="ECO:0000256" key="1">
    <source>
        <dbReference type="ARBA" id="ARBA00022531"/>
    </source>
</evidence>
<evidence type="ECO:0000313" key="5">
    <source>
        <dbReference type="EMBL" id="GAA4330226.1"/>
    </source>
</evidence>
<dbReference type="PANTHER" id="PTHR47199:SF2">
    <property type="entry name" value="PHOTOSYSTEM II STABILITY_ASSEMBLY FACTOR HCF136, CHLOROPLASTIC"/>
    <property type="match status" value="1"/>
</dbReference>
<keyword evidence="3" id="KW-0732">Signal</keyword>
<keyword evidence="6" id="KW-1185">Reference proteome</keyword>
<feature type="chain" id="PRO_5046806915" evidence="3">
    <location>
        <begin position="23"/>
        <end position="341"/>
    </location>
</feature>